<keyword evidence="2" id="KW-1185">Reference proteome</keyword>
<gene>
    <name evidence="1" type="ORF">ACIBG2_19455</name>
</gene>
<dbReference type="Proteomes" id="UP001612741">
    <property type="component" value="Unassembled WGS sequence"/>
</dbReference>
<accession>A0ABW7YUQ5</accession>
<organism evidence="1 2">
    <name type="scientific">Nonomuraea typhae</name>
    <dbReference type="NCBI Taxonomy" id="2603600"/>
    <lineage>
        <taxon>Bacteria</taxon>
        <taxon>Bacillati</taxon>
        <taxon>Actinomycetota</taxon>
        <taxon>Actinomycetes</taxon>
        <taxon>Streptosporangiales</taxon>
        <taxon>Streptosporangiaceae</taxon>
        <taxon>Nonomuraea</taxon>
    </lineage>
</organism>
<protein>
    <submittedName>
        <fullName evidence="1">Uncharacterized protein</fullName>
    </submittedName>
</protein>
<comment type="caution">
    <text evidence="1">The sequence shown here is derived from an EMBL/GenBank/DDBJ whole genome shotgun (WGS) entry which is preliminary data.</text>
</comment>
<proteinExistence type="predicted"/>
<sequence length="130" mass="14397">MTGRHPMNFHTYGTATLTMPDLTHALSVRLGVTFIERDSHYRGTYLTATLANGTRIDIQPNAIPGDEPDDDLYAPGQPEATLLILTTEPDHDNELHRHLAAIEGLNHLDENTAQTHRSTLARVPALGFFE</sequence>
<dbReference type="RefSeq" id="WP_397082973.1">
    <property type="nucleotide sequence ID" value="NZ_JBITGY010000005.1"/>
</dbReference>
<dbReference type="EMBL" id="JBITGY010000005">
    <property type="protein sequence ID" value="MFI6499573.1"/>
    <property type="molecule type" value="Genomic_DNA"/>
</dbReference>
<evidence type="ECO:0000313" key="1">
    <source>
        <dbReference type="EMBL" id="MFI6499573.1"/>
    </source>
</evidence>
<reference evidence="1 2" key="1">
    <citation type="submission" date="2024-10" db="EMBL/GenBank/DDBJ databases">
        <title>The Natural Products Discovery Center: Release of the First 8490 Sequenced Strains for Exploring Actinobacteria Biosynthetic Diversity.</title>
        <authorList>
            <person name="Kalkreuter E."/>
            <person name="Kautsar S.A."/>
            <person name="Yang D."/>
            <person name="Bader C.D."/>
            <person name="Teijaro C.N."/>
            <person name="Fluegel L."/>
            <person name="Davis C.M."/>
            <person name="Simpson J.R."/>
            <person name="Lauterbach L."/>
            <person name="Steele A.D."/>
            <person name="Gui C."/>
            <person name="Meng S."/>
            <person name="Li G."/>
            <person name="Viehrig K."/>
            <person name="Ye F."/>
            <person name="Su P."/>
            <person name="Kiefer A.F."/>
            <person name="Nichols A."/>
            <person name="Cepeda A.J."/>
            <person name="Yan W."/>
            <person name="Fan B."/>
            <person name="Jiang Y."/>
            <person name="Adhikari A."/>
            <person name="Zheng C.-J."/>
            <person name="Schuster L."/>
            <person name="Cowan T.M."/>
            <person name="Smanski M.J."/>
            <person name="Chevrette M.G."/>
            <person name="De Carvalho L.P.S."/>
            <person name="Shen B."/>
        </authorList>
    </citation>
    <scope>NUCLEOTIDE SEQUENCE [LARGE SCALE GENOMIC DNA]</scope>
    <source>
        <strain evidence="1 2">NPDC050545</strain>
    </source>
</reference>
<name>A0ABW7YUQ5_9ACTN</name>
<evidence type="ECO:0000313" key="2">
    <source>
        <dbReference type="Proteomes" id="UP001612741"/>
    </source>
</evidence>